<organism evidence="1 3">
    <name type="scientific">Glycomyces lechevalierae</name>
    <dbReference type="NCBI Taxonomy" id="256034"/>
    <lineage>
        <taxon>Bacteria</taxon>
        <taxon>Bacillati</taxon>
        <taxon>Actinomycetota</taxon>
        <taxon>Actinomycetes</taxon>
        <taxon>Glycomycetales</taxon>
        <taxon>Glycomycetaceae</taxon>
        <taxon>Glycomyces</taxon>
    </lineage>
</organism>
<comment type="caution">
    <text evidence="1">The sequence shown here is derived from an EMBL/GenBank/DDBJ whole genome shotgun (WGS) entry which is preliminary data.</text>
</comment>
<keyword evidence="4" id="KW-1185">Reference proteome</keyword>
<keyword evidence="1" id="KW-0378">Hydrolase</keyword>
<dbReference type="GO" id="GO:0000287">
    <property type="term" value="F:magnesium ion binding"/>
    <property type="evidence" value="ECO:0007669"/>
    <property type="project" value="TreeGrafter"/>
</dbReference>
<dbReference type="PANTHER" id="PTHR10000">
    <property type="entry name" value="PHOSPHOSERINE PHOSPHATASE"/>
    <property type="match status" value="1"/>
</dbReference>
<accession>A0A9X3PEL9</accession>
<dbReference type="AlphaFoldDB" id="A0A9X3PEL9"/>
<dbReference type="PANTHER" id="PTHR10000:SF8">
    <property type="entry name" value="HAD SUPERFAMILY HYDROLASE-LIKE, TYPE 3"/>
    <property type="match status" value="1"/>
</dbReference>
<protein>
    <submittedName>
        <fullName evidence="2">Cof subfamily protein (Haloacid dehalogenase superfamily)</fullName>
    </submittedName>
    <submittedName>
        <fullName evidence="1">HAD family hydrolase</fullName>
    </submittedName>
</protein>
<gene>
    <name evidence="2" type="ORF">J2S69_005153</name>
    <name evidence="1" type="ORF">O2L01_01175</name>
</gene>
<dbReference type="Gene3D" id="3.40.50.1000">
    <property type="entry name" value="HAD superfamily/HAD-like"/>
    <property type="match status" value="1"/>
</dbReference>
<dbReference type="InterPro" id="IPR006379">
    <property type="entry name" value="HAD-SF_hydro_IIB"/>
</dbReference>
<dbReference type="GO" id="GO:0005829">
    <property type="term" value="C:cytosol"/>
    <property type="evidence" value="ECO:0007669"/>
    <property type="project" value="TreeGrafter"/>
</dbReference>
<reference evidence="2 4" key="2">
    <citation type="submission" date="2023-07" db="EMBL/GenBank/DDBJ databases">
        <title>Sequencing the genomes of 1000 actinobacteria strains.</title>
        <authorList>
            <person name="Klenk H.-P."/>
        </authorList>
    </citation>
    <scope>NUCLEOTIDE SEQUENCE [LARGE SCALE GENOMIC DNA]</scope>
    <source>
        <strain evidence="2 4">DSM 44724</strain>
    </source>
</reference>
<proteinExistence type="predicted"/>
<dbReference type="Proteomes" id="UP001183604">
    <property type="component" value="Unassembled WGS sequence"/>
</dbReference>
<evidence type="ECO:0000313" key="3">
    <source>
        <dbReference type="Proteomes" id="UP001145799"/>
    </source>
</evidence>
<dbReference type="InterPro" id="IPR036412">
    <property type="entry name" value="HAD-like_sf"/>
</dbReference>
<name>A0A9X3PEL9_9ACTN</name>
<dbReference type="GO" id="GO:0016791">
    <property type="term" value="F:phosphatase activity"/>
    <property type="evidence" value="ECO:0007669"/>
    <property type="project" value="TreeGrafter"/>
</dbReference>
<dbReference type="Pfam" id="PF08282">
    <property type="entry name" value="Hydrolase_3"/>
    <property type="match status" value="1"/>
</dbReference>
<dbReference type="Gene3D" id="3.30.1240.10">
    <property type="match status" value="1"/>
</dbReference>
<sequence>MNSLKVIATDLDGTLLHRGNLSQRNHKALLAARERNILVVAVTARAPRGVHRHPELASSIDAAICCNGAMVYDFAAGATAFRHPMPIPTARELQRRLLDAIPQALFAIETGESQIAQDPQFEVGVHLHDPWRFVDPDADLFDGVDTVATLVVRAPGLDAAALVARARRVEMPGVQMWHWGSYPEIEYSAQDATKGRALAAWCAGRGIGPESVIAFGDMPTDVSMLAWAGRSFAMADANAEALAAATDRTAACADDGVAHAIETILDLRVT</sequence>
<reference evidence="1" key="1">
    <citation type="submission" date="2022-12" db="EMBL/GenBank/DDBJ databases">
        <title>Gycomyces niveus sp.nov., a novel actinomycete isolated from soil in Shouguang.</title>
        <authorList>
            <person name="Yang X."/>
        </authorList>
    </citation>
    <scope>NUCLEOTIDE SEQUENCE</scope>
    <source>
        <strain evidence="1">DSM 44724</strain>
    </source>
</reference>
<dbReference type="EMBL" id="JAVDYD010000001">
    <property type="protein sequence ID" value="MDR7341434.1"/>
    <property type="molecule type" value="Genomic_DNA"/>
</dbReference>
<dbReference type="NCBIfam" id="TIGR01484">
    <property type="entry name" value="HAD-SF-IIB"/>
    <property type="match status" value="1"/>
</dbReference>
<dbReference type="Proteomes" id="UP001145799">
    <property type="component" value="Unassembled WGS sequence"/>
</dbReference>
<dbReference type="SUPFAM" id="SSF56784">
    <property type="entry name" value="HAD-like"/>
    <property type="match status" value="1"/>
</dbReference>
<evidence type="ECO:0000313" key="2">
    <source>
        <dbReference type="EMBL" id="MDR7341434.1"/>
    </source>
</evidence>
<dbReference type="RefSeq" id="WP_270119674.1">
    <property type="nucleotide sequence ID" value="NZ_BAAAOM010000001.1"/>
</dbReference>
<dbReference type="InterPro" id="IPR023214">
    <property type="entry name" value="HAD_sf"/>
</dbReference>
<evidence type="ECO:0000313" key="1">
    <source>
        <dbReference type="EMBL" id="MDA1383577.1"/>
    </source>
</evidence>
<dbReference type="EMBL" id="JAPZVQ010000001">
    <property type="protein sequence ID" value="MDA1383577.1"/>
    <property type="molecule type" value="Genomic_DNA"/>
</dbReference>
<evidence type="ECO:0000313" key="4">
    <source>
        <dbReference type="Proteomes" id="UP001183604"/>
    </source>
</evidence>